<keyword evidence="1" id="KW-1133">Transmembrane helix</keyword>
<dbReference type="Proteomes" id="UP001183629">
    <property type="component" value="Unassembled WGS sequence"/>
</dbReference>
<evidence type="ECO:0000313" key="2">
    <source>
        <dbReference type="EMBL" id="MDR7324354.1"/>
    </source>
</evidence>
<evidence type="ECO:0000313" key="3">
    <source>
        <dbReference type="Proteomes" id="UP001183629"/>
    </source>
</evidence>
<name>A0AAE3ZSQ7_9ACTN</name>
<protein>
    <submittedName>
        <fullName evidence="2">Uncharacterized protein</fullName>
    </submittedName>
</protein>
<gene>
    <name evidence="2" type="ORF">J2S44_004604</name>
</gene>
<proteinExistence type="predicted"/>
<organism evidence="2 3">
    <name type="scientific">Catenuloplanes niger</name>
    <dbReference type="NCBI Taxonomy" id="587534"/>
    <lineage>
        <taxon>Bacteria</taxon>
        <taxon>Bacillati</taxon>
        <taxon>Actinomycetota</taxon>
        <taxon>Actinomycetes</taxon>
        <taxon>Micromonosporales</taxon>
        <taxon>Micromonosporaceae</taxon>
        <taxon>Catenuloplanes</taxon>
    </lineage>
</organism>
<evidence type="ECO:0000256" key="1">
    <source>
        <dbReference type="SAM" id="Phobius"/>
    </source>
</evidence>
<reference evidence="2 3" key="1">
    <citation type="submission" date="2023-07" db="EMBL/GenBank/DDBJ databases">
        <title>Sequencing the genomes of 1000 actinobacteria strains.</title>
        <authorList>
            <person name="Klenk H.-P."/>
        </authorList>
    </citation>
    <scope>NUCLEOTIDE SEQUENCE [LARGE SCALE GENOMIC DNA]</scope>
    <source>
        <strain evidence="2 3">DSM 44711</strain>
    </source>
</reference>
<dbReference type="EMBL" id="JAVDYC010000001">
    <property type="protein sequence ID" value="MDR7324354.1"/>
    <property type="molecule type" value="Genomic_DNA"/>
</dbReference>
<sequence length="132" mass="13139">MNGKQVFLGAVGGAAVFAMSWFVPAGVLLLLNVTLWADTVDANIGAGLLLLAIPAAVVPLGLWALLRRLGVPGAAVIGAGGIAVYVATVTVGSDQVVLDPLYLTGAIGTGAFLIYAGLAAVLAGTIANRRNA</sequence>
<dbReference type="AlphaFoldDB" id="A0AAE3ZSQ7"/>
<comment type="caution">
    <text evidence="2">The sequence shown here is derived from an EMBL/GenBank/DDBJ whole genome shotgun (WGS) entry which is preliminary data.</text>
</comment>
<keyword evidence="1" id="KW-0472">Membrane</keyword>
<feature type="transmembrane region" description="Helical" evidence="1">
    <location>
        <begin position="103"/>
        <end position="127"/>
    </location>
</feature>
<feature type="transmembrane region" description="Helical" evidence="1">
    <location>
        <begin position="43"/>
        <end position="66"/>
    </location>
</feature>
<keyword evidence="3" id="KW-1185">Reference proteome</keyword>
<dbReference type="RefSeq" id="WP_310417628.1">
    <property type="nucleotide sequence ID" value="NZ_JAVDYC010000001.1"/>
</dbReference>
<feature type="transmembrane region" description="Helical" evidence="1">
    <location>
        <begin position="7"/>
        <end position="31"/>
    </location>
</feature>
<accession>A0AAE3ZSQ7</accession>
<keyword evidence="1" id="KW-0812">Transmembrane</keyword>
<feature type="transmembrane region" description="Helical" evidence="1">
    <location>
        <begin position="73"/>
        <end position="91"/>
    </location>
</feature>